<keyword evidence="3" id="KW-0378">Hydrolase</keyword>
<dbReference type="Gene3D" id="3.40.50.1820">
    <property type="entry name" value="alpha/beta hydrolase"/>
    <property type="match status" value="1"/>
</dbReference>
<dbReference type="GO" id="GO:0005886">
    <property type="term" value="C:plasma membrane"/>
    <property type="evidence" value="ECO:0007669"/>
    <property type="project" value="TreeGrafter"/>
</dbReference>
<dbReference type="WBParaSite" id="maker-unitig_23750-snap-gene-0.4-mRNA-1">
    <property type="protein sequence ID" value="maker-unitig_23750-snap-gene-0.4-mRNA-1"/>
    <property type="gene ID" value="maker-unitig_23750-snap-gene-0.4"/>
</dbReference>
<protein>
    <submittedName>
        <fullName evidence="7">COesterase domain-containing protein</fullName>
    </submittedName>
</protein>
<dbReference type="InterPro" id="IPR050654">
    <property type="entry name" value="AChE-related_enzymes"/>
</dbReference>
<dbReference type="AlphaFoldDB" id="A0A1I8F8Z3"/>
<evidence type="ECO:0000259" key="5">
    <source>
        <dbReference type="Pfam" id="PF00135"/>
    </source>
</evidence>
<evidence type="ECO:0000313" key="7">
    <source>
        <dbReference type="WBParaSite" id="maker-unitig_23750-snap-gene-0.4-mRNA-1"/>
    </source>
</evidence>
<proteinExistence type="inferred from homology"/>
<accession>A0A1I8F8Z3</accession>
<organism evidence="6 7">
    <name type="scientific">Macrostomum lignano</name>
    <dbReference type="NCBI Taxonomy" id="282301"/>
    <lineage>
        <taxon>Eukaryota</taxon>
        <taxon>Metazoa</taxon>
        <taxon>Spiralia</taxon>
        <taxon>Lophotrochozoa</taxon>
        <taxon>Platyhelminthes</taxon>
        <taxon>Rhabditophora</taxon>
        <taxon>Macrostomorpha</taxon>
        <taxon>Macrostomida</taxon>
        <taxon>Macrostomidae</taxon>
        <taxon>Macrostomum</taxon>
    </lineage>
</organism>
<sequence>HNIVKAAASACCNTDEAIPAHQLEPPEGKNLAAVFGRRTQWGIKKCTGELRVRSRAETMAAQIFIDIGLALKSRERRQSAWSGSIAKGKSNRSGWKQISECKEATYLGADSAVSDGADIKATMSDNTHLGVFNVDKVGAGEVPDADVNNSRVYEVKRAQGLWRDGINLRAASDAIYTRPAVLVSKPENCQLENCEPKLQPENCQPTIASRQLPVDNCQSTIASRENCQPENCQPTTASRQLPVDNCQPRKLPAGKLPADNCQSTTASRQNKKPRAAPVRRFVGSKTPRVIAAAVLKTKLQLGTGPIGGLVLGSGVAVVAAVVVVEVVVEVMAVVRLIPEAAVVTSEAIRHVVARRKSFKVDSEVVVEPVAAVVLGPDFLLVPRHGIARLNKLGQVVHHADRQIGLLGFYDRSIVGRVSEEVVRVRAMLDKLTWFFSDIFSANSFAALTKSRSEAPSSHRLYCAGPDGFPKSVSRSYITFCPVTLITVDDWRKLDALEQTVVVKLLVDKLLGGNLTKALDCGIEVALIRKRAAELTDGKVQAGVVPHRPEDHRRAAQHDGSLEVRLRIVVQHVVPDGCSSGVQTHQRHRLQVSSEPLDVFMHELESQGLILQAHVSRRHGRAESKKAEYAKSVLETHGDDRLNTARIDFFDDGAGLEAASMDPHEHWVASGVRGGSVVRRPDVGSDAALRHAISMASTLTTLLLLLALSAAAVSAQRNFTIVRYLNVTTTQGPIRGAVIETKGSGDKNMVHIGSFLGINFAKVPTGEFRFAHPVFTKWDFVQDVLDFDRRCYQDPGASGDYQTMSESCIAANIWTPYNGTSSNPGSYPVLVWIHGGRFETGSIIEEINSGRVLTAHESIVTVSLQYRLGVLGFLRLSSTVAPGNMGLKDQALGLEFVHKNIERFGGNLQTVTLMGLDAGAAAVGYHMLNDNTKTYFKRAVMLGGSPMVFWSVRQSTTDVERLHAKFAREKLNCDPDRLGLDEALKCLREVGPEALINAQKEFIKDFQGIEFPPVIDGDYIKEDPVVALRGLRFEPKQLIIGFTNSEAATYVESSLRDKGWSKEDLQDPAKYRSVIEDNFRTYEREPDIMSTAARKFMTDRFTSFSNPSAEVNFRRWLDAASDRLFVCAANEFADLSTRVTGQ</sequence>
<dbReference type="Pfam" id="PF00135">
    <property type="entry name" value="COesterase"/>
    <property type="match status" value="1"/>
</dbReference>
<dbReference type="GO" id="GO:0005615">
    <property type="term" value="C:extracellular space"/>
    <property type="evidence" value="ECO:0007669"/>
    <property type="project" value="TreeGrafter"/>
</dbReference>
<reference evidence="7" key="1">
    <citation type="submission" date="2016-11" db="UniProtKB">
        <authorList>
            <consortium name="WormBaseParasite"/>
        </authorList>
    </citation>
    <scope>IDENTIFICATION</scope>
</reference>
<evidence type="ECO:0000256" key="1">
    <source>
        <dbReference type="ARBA" id="ARBA00005964"/>
    </source>
</evidence>
<feature type="domain" description="Carboxylesterase type B" evidence="5">
    <location>
        <begin position="725"/>
        <end position="1135"/>
    </location>
</feature>
<dbReference type="GO" id="GO:0003990">
    <property type="term" value="F:acetylcholinesterase activity"/>
    <property type="evidence" value="ECO:0007669"/>
    <property type="project" value="TreeGrafter"/>
</dbReference>
<dbReference type="PANTHER" id="PTHR43918:SF4">
    <property type="entry name" value="CARBOXYLIC ESTER HYDROLASE"/>
    <property type="match status" value="1"/>
</dbReference>
<evidence type="ECO:0000313" key="6">
    <source>
        <dbReference type="Proteomes" id="UP000095280"/>
    </source>
</evidence>
<dbReference type="SUPFAM" id="SSF53474">
    <property type="entry name" value="alpha/beta-Hydrolases"/>
    <property type="match status" value="1"/>
</dbReference>
<evidence type="ECO:0000256" key="4">
    <source>
        <dbReference type="SAM" id="MobiDB-lite"/>
    </source>
</evidence>
<keyword evidence="2" id="KW-0719">Serine esterase</keyword>
<comment type="similarity">
    <text evidence="1">Belongs to the type-B carboxylesterase/lipase family.</text>
</comment>
<dbReference type="InterPro" id="IPR002018">
    <property type="entry name" value="CarbesteraseB"/>
</dbReference>
<name>A0A1I8F8Z3_9PLAT</name>
<feature type="region of interest" description="Disordered" evidence="4">
    <location>
        <begin position="257"/>
        <end position="276"/>
    </location>
</feature>
<evidence type="ECO:0000256" key="2">
    <source>
        <dbReference type="ARBA" id="ARBA00022487"/>
    </source>
</evidence>
<dbReference type="GO" id="GO:0019695">
    <property type="term" value="P:choline metabolic process"/>
    <property type="evidence" value="ECO:0007669"/>
    <property type="project" value="TreeGrafter"/>
</dbReference>
<dbReference type="Proteomes" id="UP000095280">
    <property type="component" value="Unplaced"/>
</dbReference>
<keyword evidence="6" id="KW-1185">Reference proteome</keyword>
<dbReference type="InterPro" id="IPR029058">
    <property type="entry name" value="AB_hydrolase_fold"/>
</dbReference>
<dbReference type="PANTHER" id="PTHR43918">
    <property type="entry name" value="ACETYLCHOLINESTERASE"/>
    <property type="match status" value="1"/>
</dbReference>
<evidence type="ECO:0000256" key="3">
    <source>
        <dbReference type="ARBA" id="ARBA00022801"/>
    </source>
</evidence>
<dbReference type="GO" id="GO:0006581">
    <property type="term" value="P:acetylcholine catabolic process"/>
    <property type="evidence" value="ECO:0007669"/>
    <property type="project" value="TreeGrafter"/>
</dbReference>